<dbReference type="InterPro" id="IPR053239">
    <property type="entry name" value="Dual_spec_PTase"/>
</dbReference>
<dbReference type="GO" id="GO:0005634">
    <property type="term" value="C:nucleus"/>
    <property type="evidence" value="ECO:0007669"/>
    <property type="project" value="GOC"/>
</dbReference>
<evidence type="ECO:0000313" key="3">
    <source>
        <dbReference type="Proteomes" id="UP000308092"/>
    </source>
</evidence>
<keyword evidence="3" id="KW-1185">Reference proteome</keyword>
<dbReference type="Proteomes" id="UP000308092">
    <property type="component" value="Unassembled WGS sequence"/>
</dbReference>
<name>A0A4S3JSH0_9EURO</name>
<dbReference type="AlphaFoldDB" id="A0A4S3JSH0"/>
<reference evidence="2 3" key="1">
    <citation type="submission" date="2019-03" db="EMBL/GenBank/DDBJ databases">
        <title>The genome sequence of a newly discovered highly antifungal drug resistant Aspergillus species, Aspergillus tanneri NIH 1004.</title>
        <authorList>
            <person name="Mounaud S."/>
            <person name="Singh I."/>
            <person name="Joardar V."/>
            <person name="Pakala S."/>
            <person name="Pakala S."/>
            <person name="Venepally P."/>
            <person name="Hoover J."/>
            <person name="Nierman W."/>
            <person name="Chung J."/>
            <person name="Losada L."/>
        </authorList>
    </citation>
    <scope>NUCLEOTIDE SEQUENCE [LARGE SCALE GENOMIC DNA]</scope>
    <source>
        <strain evidence="2 3">NIH1004</strain>
    </source>
</reference>
<dbReference type="InterPro" id="IPR029021">
    <property type="entry name" value="Prot-tyrosine_phosphatase-like"/>
</dbReference>
<dbReference type="PANTHER" id="PTHR47550:SF1">
    <property type="entry name" value="DUAL SPECIFICITY PROTEIN PHOSPHATASE PPS1"/>
    <property type="match status" value="1"/>
</dbReference>
<gene>
    <name evidence="2" type="ORF">EYZ11_002628</name>
</gene>
<feature type="compositionally biased region" description="Low complexity" evidence="1">
    <location>
        <begin position="44"/>
        <end position="58"/>
    </location>
</feature>
<feature type="compositionally biased region" description="Polar residues" evidence="1">
    <location>
        <begin position="1"/>
        <end position="13"/>
    </location>
</feature>
<dbReference type="Gene3D" id="3.90.190.10">
    <property type="entry name" value="Protein tyrosine phosphatase superfamily"/>
    <property type="match status" value="2"/>
</dbReference>
<dbReference type="PANTHER" id="PTHR47550">
    <property type="entry name" value="DUAL SPECIFICITY PROTEIN PHOSPHATASE PPS1"/>
    <property type="match status" value="1"/>
</dbReference>
<evidence type="ECO:0000256" key="1">
    <source>
        <dbReference type="SAM" id="MobiDB-lite"/>
    </source>
</evidence>
<comment type="caution">
    <text evidence="2">The sequence shown here is derived from an EMBL/GenBank/DDBJ whole genome shotgun (WGS) entry which is preliminary data.</text>
</comment>
<dbReference type="STRING" id="1220188.A0A4S3JSH0"/>
<dbReference type="VEuPathDB" id="FungiDB:EYZ11_002628"/>
<dbReference type="SUPFAM" id="SSF52799">
    <property type="entry name" value="(Phosphotyrosine protein) phosphatases II"/>
    <property type="match status" value="2"/>
</dbReference>
<feature type="compositionally biased region" description="Polar residues" evidence="1">
    <location>
        <begin position="25"/>
        <end position="34"/>
    </location>
</feature>
<organism evidence="2 3">
    <name type="scientific">Aspergillus tanneri</name>
    <dbReference type="NCBI Taxonomy" id="1220188"/>
    <lineage>
        <taxon>Eukaryota</taxon>
        <taxon>Fungi</taxon>
        <taxon>Dikarya</taxon>
        <taxon>Ascomycota</taxon>
        <taxon>Pezizomycotina</taxon>
        <taxon>Eurotiomycetes</taxon>
        <taxon>Eurotiomycetidae</taxon>
        <taxon>Eurotiales</taxon>
        <taxon>Aspergillaceae</taxon>
        <taxon>Aspergillus</taxon>
        <taxon>Aspergillus subgen. Circumdati</taxon>
    </lineage>
</organism>
<proteinExistence type="predicted"/>
<evidence type="ECO:0000313" key="2">
    <source>
        <dbReference type="EMBL" id="THC97877.1"/>
    </source>
</evidence>
<sequence length="579" mass="64857">MATVVVQQQTLRHSTPPPTGKSPALSLNKNSSPIPNKHLPVCPSGSSSITSQPTSLASKAENGDPTSSLLYPPDNFPQISDSYRVYGIEPEQLASALAHWASQPLPDPNQVFPWLHGLHPDNHLQLGFFTHRKRSLRRTPRCWRGITIIKVGGDLSSARIKGAVSPEEVLESSGMEFLAVDPREGFSVRNFQIQTAKLAALSDIVLYRDESVSYRQLLDAAEGAAIAQARWQFHNDPEHILPAYNTFVVSCPFSEIEKKSPSLVAINSQGHLTGHVMDFFQWERIEMCEMSRASEVSTNVWQGPTPDSLLRPDSCQPTLGEPFDLLIESSDQANIPGPRYLARLDKQLELGPQRLDFPSSGSILLPSGENRELDDLVSTIRWIYYLANPDEPDHHPDANGDITMTSLSQRPRKILMHCPDGYTESSLLVIAYVMFAEGIPAHDAWLRLHCDKKRNFFAYPSDVTFLTDVQDRLLRESPATRSHKLTVSPAPSWFDYCDGSLPSRILPYMYLGNLTHANNPEMLWELGIRRVLSIGESVTWNDSDIARMGSENIMHINRVQDNGIDPLTQEFDRCLEFIR</sequence>
<feature type="region of interest" description="Disordered" evidence="1">
    <location>
        <begin position="1"/>
        <end position="73"/>
    </location>
</feature>
<dbReference type="EMBL" id="SOSA01000060">
    <property type="protein sequence ID" value="THC97877.1"/>
    <property type="molecule type" value="Genomic_DNA"/>
</dbReference>
<dbReference type="GO" id="GO:0008138">
    <property type="term" value="F:protein tyrosine/serine/threonine phosphatase activity"/>
    <property type="evidence" value="ECO:0007669"/>
    <property type="project" value="TreeGrafter"/>
</dbReference>
<accession>A0A4S3JSH0</accession>
<protein>
    <submittedName>
        <fullName evidence="2">Uncharacterized protein</fullName>
    </submittedName>
</protein>
<dbReference type="GO" id="GO:0033260">
    <property type="term" value="P:nuclear DNA replication"/>
    <property type="evidence" value="ECO:0007669"/>
    <property type="project" value="TreeGrafter"/>
</dbReference>